<gene>
    <name evidence="4" type="ORF">KK1_001742</name>
</gene>
<organism evidence="4 5">
    <name type="scientific">Cajanus cajan</name>
    <name type="common">Pigeon pea</name>
    <name type="synonym">Cajanus indicus</name>
    <dbReference type="NCBI Taxonomy" id="3821"/>
    <lineage>
        <taxon>Eukaryota</taxon>
        <taxon>Viridiplantae</taxon>
        <taxon>Streptophyta</taxon>
        <taxon>Embryophyta</taxon>
        <taxon>Tracheophyta</taxon>
        <taxon>Spermatophyta</taxon>
        <taxon>Magnoliopsida</taxon>
        <taxon>eudicotyledons</taxon>
        <taxon>Gunneridae</taxon>
        <taxon>Pentapetalae</taxon>
        <taxon>rosids</taxon>
        <taxon>fabids</taxon>
        <taxon>Fabales</taxon>
        <taxon>Fabaceae</taxon>
        <taxon>Papilionoideae</taxon>
        <taxon>50 kb inversion clade</taxon>
        <taxon>NPAAA clade</taxon>
        <taxon>indigoferoid/millettioid clade</taxon>
        <taxon>Phaseoleae</taxon>
        <taxon>Cajanus</taxon>
    </lineage>
</organism>
<comment type="similarity">
    <text evidence="1 3">Belongs to the nucleosome assembly protein (NAP) family.</text>
</comment>
<evidence type="ECO:0000256" key="3">
    <source>
        <dbReference type="RuleBase" id="RU003876"/>
    </source>
</evidence>
<dbReference type="GO" id="GO:0042393">
    <property type="term" value="F:histone binding"/>
    <property type="evidence" value="ECO:0007669"/>
    <property type="project" value="UniProtKB-ARBA"/>
</dbReference>
<proteinExistence type="inferred from homology"/>
<keyword evidence="2" id="KW-0143">Chaperone</keyword>
<dbReference type="Gene3D" id="3.30.1120.90">
    <property type="entry name" value="Nucleosome assembly protein"/>
    <property type="match status" value="1"/>
</dbReference>
<sequence length="260" mass="31295">MVGNKSKKLKVEENFKHNINEELVLSFEKFQEVQDKLEKINEKQCVKFLKIAQKYNEKRKPVYDMRNEITKLIPYFWLTAFMSHPVLYDILNYEDRKMFKYMHSLEVEDNKDVNSDYKINFNFNPNPYFENTKLTKAFTILEDGTKKITASPIKWKEGKGIRSGVDHDKKRNKRFDSSFFRWFSDCKQKDDMHDIHDEVAELIKNELWPNPLSSFNNVSSLSPFFLFFNLLYDIYLSYFQISHIYSFYCCYFSCYIPNDS</sequence>
<evidence type="ECO:0000313" key="5">
    <source>
        <dbReference type="Proteomes" id="UP000075243"/>
    </source>
</evidence>
<evidence type="ECO:0000256" key="2">
    <source>
        <dbReference type="ARBA" id="ARBA00023186"/>
    </source>
</evidence>
<keyword evidence="5" id="KW-1185">Reference proteome</keyword>
<dbReference type="Pfam" id="PF00956">
    <property type="entry name" value="NAP"/>
    <property type="match status" value="1"/>
</dbReference>
<protein>
    <submittedName>
        <fullName evidence="4">Protein SET</fullName>
    </submittedName>
</protein>
<dbReference type="InterPro" id="IPR037231">
    <property type="entry name" value="NAP-like_sf"/>
</dbReference>
<reference evidence="4 5" key="1">
    <citation type="journal article" date="2012" name="Nat. Biotechnol.">
        <title>Draft genome sequence of pigeonpea (Cajanus cajan), an orphan legume crop of resource-poor farmers.</title>
        <authorList>
            <person name="Varshney R.K."/>
            <person name="Chen W."/>
            <person name="Li Y."/>
            <person name="Bharti A.K."/>
            <person name="Saxena R.K."/>
            <person name="Schlueter J.A."/>
            <person name="Donoghue M.T."/>
            <person name="Azam S."/>
            <person name="Fan G."/>
            <person name="Whaley A.M."/>
            <person name="Farmer A.D."/>
            <person name="Sheridan J."/>
            <person name="Iwata A."/>
            <person name="Tuteja R."/>
            <person name="Penmetsa R.V."/>
            <person name="Wu W."/>
            <person name="Upadhyaya H.D."/>
            <person name="Yang S.P."/>
            <person name="Shah T."/>
            <person name="Saxena K.B."/>
            <person name="Michael T."/>
            <person name="McCombie W.R."/>
            <person name="Yang B."/>
            <person name="Zhang G."/>
            <person name="Yang H."/>
            <person name="Wang J."/>
            <person name="Spillane C."/>
            <person name="Cook D.R."/>
            <person name="May G.D."/>
            <person name="Xu X."/>
            <person name="Jackson S.A."/>
        </authorList>
    </citation>
    <scope>NUCLEOTIDE SEQUENCE [LARGE SCALE GENOMIC DNA]</scope>
    <source>
        <strain evidence="5">cv. Asha</strain>
    </source>
</reference>
<dbReference type="STRING" id="3821.A0A151SL42"/>
<dbReference type="GO" id="GO:0000724">
    <property type="term" value="P:double-strand break repair via homologous recombination"/>
    <property type="evidence" value="ECO:0007669"/>
    <property type="project" value="UniProtKB-ARBA"/>
</dbReference>
<dbReference type="Proteomes" id="UP000075243">
    <property type="component" value="Chromosome 11"/>
</dbReference>
<dbReference type="PANTHER" id="PTHR11875">
    <property type="entry name" value="TESTIS-SPECIFIC Y-ENCODED PROTEIN"/>
    <property type="match status" value="1"/>
</dbReference>
<dbReference type="GO" id="GO:0005634">
    <property type="term" value="C:nucleus"/>
    <property type="evidence" value="ECO:0007669"/>
    <property type="project" value="InterPro"/>
</dbReference>
<dbReference type="Gramene" id="C.cajan_01704.t">
    <property type="protein sequence ID" value="C.cajan_01704.t"/>
    <property type="gene ID" value="C.cajan_01704"/>
</dbReference>
<dbReference type="GO" id="GO:0006334">
    <property type="term" value="P:nucleosome assembly"/>
    <property type="evidence" value="ECO:0007669"/>
    <property type="project" value="InterPro"/>
</dbReference>
<dbReference type="InterPro" id="IPR002164">
    <property type="entry name" value="NAP_family"/>
</dbReference>
<dbReference type="AlphaFoldDB" id="A0A151SL42"/>
<dbReference type="EMBL" id="CM003613">
    <property type="protein sequence ID" value="KYP55530.1"/>
    <property type="molecule type" value="Genomic_DNA"/>
</dbReference>
<dbReference type="SUPFAM" id="SSF143113">
    <property type="entry name" value="NAP-like"/>
    <property type="match status" value="1"/>
</dbReference>
<evidence type="ECO:0000256" key="1">
    <source>
        <dbReference type="ARBA" id="ARBA00009947"/>
    </source>
</evidence>
<evidence type="ECO:0000313" key="4">
    <source>
        <dbReference type="EMBL" id="KYP55530.1"/>
    </source>
</evidence>
<name>A0A151SL42_CAJCA</name>
<dbReference type="Gene3D" id="1.20.5.1500">
    <property type="match status" value="1"/>
</dbReference>
<accession>A0A151SL42</accession>